<reference evidence="1 2" key="1">
    <citation type="submission" date="2019-08" db="EMBL/GenBank/DDBJ databases">
        <title>A chromosome-level genome assembly, high-density linkage maps, and genome scans reveal the genomic architecture of hybrid incompatibilities underlying speciation via character displacement in darters (Percidae: Etheostominae).</title>
        <authorList>
            <person name="Moran R.L."/>
            <person name="Catchen J.M."/>
            <person name="Fuller R.C."/>
        </authorList>
    </citation>
    <scope>NUCLEOTIDE SEQUENCE [LARGE SCALE GENOMIC DNA]</scope>
    <source>
        <strain evidence="1">EspeVRDwgs_2016</strain>
        <tissue evidence="1">Muscle</tissue>
    </source>
</reference>
<protein>
    <submittedName>
        <fullName evidence="1">Uncharacterized protein</fullName>
    </submittedName>
</protein>
<dbReference type="Proteomes" id="UP000327493">
    <property type="component" value="Chromosome 7"/>
</dbReference>
<dbReference type="AlphaFoldDB" id="A0A5J5DDU2"/>
<sequence length="103" mass="12020">MTYREPRRCRIMLRLQVQTFPMRKHNKNVTNVLLAVSTDLGEVKLQRVVCGQRDHEASGQVLWQRVTMVAEEQAVIAERRHGDTYLGQVVQILQNRSLEQHEP</sequence>
<gene>
    <name evidence="1" type="ORF">FQN60_002094</name>
</gene>
<evidence type="ECO:0000313" key="2">
    <source>
        <dbReference type="Proteomes" id="UP000327493"/>
    </source>
</evidence>
<comment type="caution">
    <text evidence="1">The sequence shown here is derived from an EMBL/GenBank/DDBJ whole genome shotgun (WGS) entry which is preliminary data.</text>
</comment>
<proteinExistence type="predicted"/>
<accession>A0A5J5DDU2</accession>
<keyword evidence="2" id="KW-1185">Reference proteome</keyword>
<organism evidence="1 2">
    <name type="scientific">Etheostoma spectabile</name>
    <name type="common">orangethroat darter</name>
    <dbReference type="NCBI Taxonomy" id="54343"/>
    <lineage>
        <taxon>Eukaryota</taxon>
        <taxon>Metazoa</taxon>
        <taxon>Chordata</taxon>
        <taxon>Craniata</taxon>
        <taxon>Vertebrata</taxon>
        <taxon>Euteleostomi</taxon>
        <taxon>Actinopterygii</taxon>
        <taxon>Neopterygii</taxon>
        <taxon>Teleostei</taxon>
        <taxon>Neoteleostei</taxon>
        <taxon>Acanthomorphata</taxon>
        <taxon>Eupercaria</taxon>
        <taxon>Perciformes</taxon>
        <taxon>Percoidei</taxon>
        <taxon>Percidae</taxon>
        <taxon>Etheostomatinae</taxon>
        <taxon>Etheostoma</taxon>
    </lineage>
</organism>
<dbReference type="EMBL" id="VOFY01000007">
    <property type="protein sequence ID" value="KAA8591151.1"/>
    <property type="molecule type" value="Genomic_DNA"/>
</dbReference>
<name>A0A5J5DDU2_9PERO</name>
<evidence type="ECO:0000313" key="1">
    <source>
        <dbReference type="EMBL" id="KAA8591151.1"/>
    </source>
</evidence>